<dbReference type="HAMAP" id="MF_00201">
    <property type="entry name" value="RecO"/>
    <property type="match status" value="1"/>
</dbReference>
<evidence type="ECO:0000256" key="5">
    <source>
        <dbReference type="ARBA" id="ARBA00023204"/>
    </source>
</evidence>
<dbReference type="GO" id="GO:0006302">
    <property type="term" value="P:double-strand break repair"/>
    <property type="evidence" value="ECO:0007669"/>
    <property type="project" value="TreeGrafter"/>
</dbReference>
<keyword evidence="5 7" id="KW-0234">DNA repair</keyword>
<evidence type="ECO:0000256" key="4">
    <source>
        <dbReference type="ARBA" id="ARBA00023172"/>
    </source>
</evidence>
<evidence type="ECO:0000256" key="6">
    <source>
        <dbReference type="ARBA" id="ARBA00033409"/>
    </source>
</evidence>
<dbReference type="Gene3D" id="1.20.1440.120">
    <property type="entry name" value="Recombination protein O, C-terminal domain"/>
    <property type="match status" value="1"/>
</dbReference>
<evidence type="ECO:0000313" key="9">
    <source>
        <dbReference type="EMBL" id="HIT39240.1"/>
    </source>
</evidence>
<dbReference type="InterPro" id="IPR012340">
    <property type="entry name" value="NA-bd_OB-fold"/>
</dbReference>
<dbReference type="GO" id="GO:0043590">
    <property type="term" value="C:bacterial nucleoid"/>
    <property type="evidence" value="ECO:0007669"/>
    <property type="project" value="TreeGrafter"/>
</dbReference>
<evidence type="ECO:0000256" key="1">
    <source>
        <dbReference type="ARBA" id="ARBA00007452"/>
    </source>
</evidence>
<dbReference type="InterPro" id="IPR003717">
    <property type="entry name" value="RecO"/>
</dbReference>
<gene>
    <name evidence="7 9" type="primary">recO</name>
    <name evidence="9" type="ORF">IAD06_04290</name>
</gene>
<dbReference type="InterPro" id="IPR037278">
    <property type="entry name" value="ARFGAP/RecO"/>
</dbReference>
<protein>
    <recommendedName>
        <fullName evidence="2 7">DNA repair protein RecO</fullName>
    </recommendedName>
    <alternativeName>
        <fullName evidence="6 7">Recombination protein O</fullName>
    </alternativeName>
</protein>
<reference evidence="9" key="2">
    <citation type="journal article" date="2021" name="PeerJ">
        <title>Extensive microbial diversity within the chicken gut microbiome revealed by metagenomics and culture.</title>
        <authorList>
            <person name="Gilroy R."/>
            <person name="Ravi A."/>
            <person name="Getino M."/>
            <person name="Pursley I."/>
            <person name="Horton D.L."/>
            <person name="Alikhan N.F."/>
            <person name="Baker D."/>
            <person name="Gharbi K."/>
            <person name="Hall N."/>
            <person name="Watson M."/>
            <person name="Adriaenssens E.M."/>
            <person name="Foster-Nyarko E."/>
            <person name="Jarju S."/>
            <person name="Secka A."/>
            <person name="Antonio M."/>
            <person name="Oren A."/>
            <person name="Chaudhuri R.R."/>
            <person name="La Ragione R."/>
            <person name="Hildebrand F."/>
            <person name="Pallen M.J."/>
        </authorList>
    </citation>
    <scope>NUCLEOTIDE SEQUENCE</scope>
    <source>
        <strain evidence="9">21143</strain>
    </source>
</reference>
<organism evidence="9 10">
    <name type="scientific">Candidatus Caccoplasma intestinavium</name>
    <dbReference type="NCBI Taxonomy" id="2840716"/>
    <lineage>
        <taxon>Bacteria</taxon>
        <taxon>Pseudomonadati</taxon>
        <taxon>Bacteroidota</taxon>
        <taxon>Bacteroidia</taxon>
        <taxon>Bacteroidales</taxon>
        <taxon>Bacteroidaceae</taxon>
        <taxon>Bacteroidaceae incertae sedis</taxon>
        <taxon>Candidatus Caccoplasma</taxon>
    </lineage>
</organism>
<comment type="similarity">
    <text evidence="1 7">Belongs to the RecO family.</text>
</comment>
<accession>A0A9D1GDY3</accession>
<keyword evidence="4 7" id="KW-0233">DNA recombination</keyword>
<evidence type="ECO:0000313" key="10">
    <source>
        <dbReference type="Proteomes" id="UP000886722"/>
    </source>
</evidence>
<dbReference type="AlphaFoldDB" id="A0A9D1GDY3"/>
<evidence type="ECO:0000256" key="3">
    <source>
        <dbReference type="ARBA" id="ARBA00022763"/>
    </source>
</evidence>
<dbReference type="PANTHER" id="PTHR33991:SF1">
    <property type="entry name" value="DNA REPAIR PROTEIN RECO"/>
    <property type="match status" value="1"/>
</dbReference>
<dbReference type="NCBIfam" id="TIGR00613">
    <property type="entry name" value="reco"/>
    <property type="match status" value="1"/>
</dbReference>
<dbReference type="Gene3D" id="2.40.50.140">
    <property type="entry name" value="Nucleic acid-binding proteins"/>
    <property type="match status" value="1"/>
</dbReference>
<comment type="function">
    <text evidence="7">Involved in DNA repair and RecF pathway recombination.</text>
</comment>
<dbReference type="GO" id="GO:0006310">
    <property type="term" value="P:DNA recombination"/>
    <property type="evidence" value="ECO:0007669"/>
    <property type="project" value="UniProtKB-UniRule"/>
</dbReference>
<dbReference type="SUPFAM" id="SSF57863">
    <property type="entry name" value="ArfGap/RecO-like zinc finger"/>
    <property type="match status" value="1"/>
</dbReference>
<dbReference type="Proteomes" id="UP000886722">
    <property type="component" value="Unassembled WGS sequence"/>
</dbReference>
<dbReference type="InterPro" id="IPR022572">
    <property type="entry name" value="DNA_rep/recomb_RecO_N"/>
</dbReference>
<dbReference type="Pfam" id="PF11967">
    <property type="entry name" value="RecO_N"/>
    <property type="match status" value="1"/>
</dbReference>
<dbReference type="Pfam" id="PF02565">
    <property type="entry name" value="RecO_C"/>
    <property type="match status" value="1"/>
</dbReference>
<evidence type="ECO:0000259" key="8">
    <source>
        <dbReference type="Pfam" id="PF11967"/>
    </source>
</evidence>
<reference evidence="9" key="1">
    <citation type="submission" date="2020-10" db="EMBL/GenBank/DDBJ databases">
        <authorList>
            <person name="Gilroy R."/>
        </authorList>
    </citation>
    <scope>NUCLEOTIDE SEQUENCE</scope>
    <source>
        <strain evidence="9">21143</strain>
    </source>
</reference>
<dbReference type="PANTHER" id="PTHR33991">
    <property type="entry name" value="DNA REPAIR PROTEIN RECO"/>
    <property type="match status" value="1"/>
</dbReference>
<dbReference type="InterPro" id="IPR042242">
    <property type="entry name" value="RecO_C"/>
</dbReference>
<evidence type="ECO:0000256" key="2">
    <source>
        <dbReference type="ARBA" id="ARBA00021310"/>
    </source>
</evidence>
<sequence>MLEKTRGIVLHTIAYSDKVSIVQVYTERFGRAAYLLPQSQGKRSRMLRPLFSPFAFLEIDSEMQAGQDIFRIRDVRQVEVWSHIYGDPVKTSVALFLSEMLSRLFRESESNPAFFDFLVQSIRLFDMMEEGKANFHLWFLLRLSGFLGFLPNTEQYGEDCFFDMLEGVFVPATPAHRHVLLPAEAGVFARLMRMNTHNLSRFRFTRDERRTILEQMITYYRLHQPELSEIRSLEIMHELFD</sequence>
<comment type="caution">
    <text evidence="9">The sequence shown here is derived from an EMBL/GenBank/DDBJ whole genome shotgun (WGS) entry which is preliminary data.</text>
</comment>
<evidence type="ECO:0000256" key="7">
    <source>
        <dbReference type="HAMAP-Rule" id="MF_00201"/>
    </source>
</evidence>
<keyword evidence="3 7" id="KW-0227">DNA damage</keyword>
<feature type="domain" description="DNA replication/recombination mediator RecO N-terminal" evidence="8">
    <location>
        <begin position="1"/>
        <end position="79"/>
    </location>
</feature>
<name>A0A9D1GDY3_9BACT</name>
<dbReference type="EMBL" id="DVKT01000034">
    <property type="protein sequence ID" value="HIT39240.1"/>
    <property type="molecule type" value="Genomic_DNA"/>
</dbReference>
<proteinExistence type="inferred from homology"/>